<gene>
    <name evidence="2" type="ORF">PAMC26510_05875</name>
</gene>
<dbReference type="AlphaFoldDB" id="A0A242N6R0"/>
<comment type="caution">
    <text evidence="2">The sequence shown here is derived from an EMBL/GenBank/DDBJ whole genome shotgun (WGS) entry which is preliminary data.</text>
</comment>
<accession>A0A242N6R0</accession>
<protein>
    <recommendedName>
        <fullName evidence="4">DUF4148 domain-containing protein</fullName>
    </recommendedName>
</protein>
<proteinExistence type="predicted"/>
<dbReference type="RefSeq" id="WP_086380772.1">
    <property type="nucleotide sequence ID" value="NZ_NBTY01000028.1"/>
</dbReference>
<dbReference type="InterPro" id="IPR025421">
    <property type="entry name" value="DUF4148"/>
</dbReference>
<feature type="compositionally biased region" description="Polar residues" evidence="1">
    <location>
        <begin position="14"/>
        <end position="26"/>
    </location>
</feature>
<evidence type="ECO:0000313" key="3">
    <source>
        <dbReference type="Proteomes" id="UP000194546"/>
    </source>
</evidence>
<dbReference type="EMBL" id="NBTY01000028">
    <property type="protein sequence ID" value="OTP79355.1"/>
    <property type="molecule type" value="Genomic_DNA"/>
</dbReference>
<evidence type="ECO:0000313" key="2">
    <source>
        <dbReference type="EMBL" id="OTP79355.1"/>
    </source>
</evidence>
<feature type="region of interest" description="Disordered" evidence="1">
    <location>
        <begin position="1"/>
        <end position="107"/>
    </location>
</feature>
<reference evidence="2 3" key="1">
    <citation type="submission" date="2017-03" db="EMBL/GenBank/DDBJ databases">
        <title>Genome analysis of strain PAMC 26510.</title>
        <authorList>
            <person name="Oh H.-M."/>
            <person name="Yang J.-A."/>
        </authorList>
    </citation>
    <scope>NUCLEOTIDE SEQUENCE [LARGE SCALE GENOMIC DNA]</scope>
    <source>
        <strain evidence="2 3">PAMC 26510</strain>
    </source>
</reference>
<dbReference type="Pfam" id="PF13663">
    <property type="entry name" value="DUF4148"/>
    <property type="match status" value="1"/>
</dbReference>
<evidence type="ECO:0008006" key="4">
    <source>
        <dbReference type="Google" id="ProtNLM"/>
    </source>
</evidence>
<evidence type="ECO:0000256" key="1">
    <source>
        <dbReference type="SAM" id="MobiDB-lite"/>
    </source>
</evidence>
<sequence length="107" mass="10540">MNVVAASPAAGSGETASTSPQTTATVASAPARTESIDTTQPNALDIQAVPSNSMATVPDHGSKTRAQVRSELAHARADGSLPRFGNPDPAGPGGLPGSTAHLTDAAP</sequence>
<organism evidence="2 3">
    <name type="scientific">Caballeronia sordidicola</name>
    <name type="common">Burkholderia sordidicola</name>
    <dbReference type="NCBI Taxonomy" id="196367"/>
    <lineage>
        <taxon>Bacteria</taxon>
        <taxon>Pseudomonadati</taxon>
        <taxon>Pseudomonadota</taxon>
        <taxon>Betaproteobacteria</taxon>
        <taxon>Burkholderiales</taxon>
        <taxon>Burkholderiaceae</taxon>
        <taxon>Caballeronia</taxon>
    </lineage>
</organism>
<dbReference type="Proteomes" id="UP000194546">
    <property type="component" value="Unassembled WGS sequence"/>
</dbReference>
<name>A0A242N6R0_CABSO</name>